<sequence length="357" mass="39275">MGKLIVIGIIVAVVAAFIGQRIVDLRRRGLFSRQLEQNHLPNCKVIKGLDYGSEDITILPNGQAIISTGLKFLGMPSFSDAPGKIFTLNLEDSRLKPVELRIGRGFDIDSFNPHGISTYIDEKDLSVHLFVVNHPEGKSQVEIFQFIEEENSIVHLKTIKHELLHSVNDIVAVGPESFYATNDHYFENAKLKPLGALLGLAWCTVVYYSPEEVKVVADYFYSSNGINISPDNKNIYVSDILDHAIHVLEVQENNTLGHVKAVPVGSLCDNIEVDGDTGDLWLGCHPNSGKLMSYDPEDPPGSEVIKIQNIHSEKPVVTQVYADDGSVIQGSTVASVYKGKLLIGSIFHKALCCDLNP</sequence>
<protein>
    <recommendedName>
        <fullName evidence="13">Paraoxonase</fullName>
        <ecNumber evidence="13">3.1.1.2</ecNumber>
    </recommendedName>
</protein>
<feature type="binding site" evidence="10">
    <location>
        <position position="270"/>
    </location>
    <ligand>
        <name>Ca(2+)</name>
        <dbReference type="ChEBI" id="CHEBI:29108"/>
        <label>1</label>
        <note>catalytic</note>
    </ligand>
</feature>
<dbReference type="GO" id="GO:0046872">
    <property type="term" value="F:metal ion binding"/>
    <property type="evidence" value="ECO:0007669"/>
    <property type="project" value="UniProtKB-KW"/>
</dbReference>
<evidence type="ECO:0000256" key="11">
    <source>
        <dbReference type="PIRSR" id="PIRSR602640-3"/>
    </source>
</evidence>
<evidence type="ECO:0000256" key="1">
    <source>
        <dbReference type="ARBA" id="ARBA00000368"/>
    </source>
</evidence>
<evidence type="ECO:0000256" key="8">
    <source>
        <dbReference type="ARBA" id="ARBA00023180"/>
    </source>
</evidence>
<dbReference type="OrthoDB" id="423498at2759"/>
<keyword evidence="7 11" id="KW-1015">Disulfide bond</keyword>
<evidence type="ECO:0000256" key="2">
    <source>
        <dbReference type="ARBA" id="ARBA00008595"/>
    </source>
</evidence>
<feature type="disulfide bond" description="In form B" evidence="11">
    <location>
        <begin position="43"/>
        <end position="353"/>
    </location>
</feature>
<organism evidence="14 15">
    <name type="scientific">Megalops atlanticus</name>
    <name type="common">Tarpon</name>
    <name type="synonym">Clupea gigantea</name>
    <dbReference type="NCBI Taxonomy" id="7932"/>
    <lineage>
        <taxon>Eukaryota</taxon>
        <taxon>Metazoa</taxon>
        <taxon>Chordata</taxon>
        <taxon>Craniata</taxon>
        <taxon>Vertebrata</taxon>
        <taxon>Euteleostomi</taxon>
        <taxon>Actinopterygii</taxon>
        <taxon>Neopterygii</taxon>
        <taxon>Teleostei</taxon>
        <taxon>Elopiformes</taxon>
        <taxon>Megalopidae</taxon>
        <taxon>Megalops</taxon>
    </lineage>
</organism>
<evidence type="ECO:0000256" key="5">
    <source>
        <dbReference type="ARBA" id="ARBA00022801"/>
    </source>
</evidence>
<feature type="binding site" evidence="10">
    <location>
        <position position="269"/>
    </location>
    <ligand>
        <name>Ca(2+)</name>
        <dbReference type="ChEBI" id="CHEBI:29108"/>
        <label>1</label>
        <note>catalytic</note>
    </ligand>
</feature>
<dbReference type="InterPro" id="IPR002640">
    <property type="entry name" value="Arylesterase"/>
</dbReference>
<dbReference type="PANTHER" id="PTHR11799:SF12">
    <property type="entry name" value="PARAOXONASE-RELATED"/>
    <property type="match status" value="1"/>
</dbReference>
<dbReference type="Proteomes" id="UP001046870">
    <property type="component" value="Chromosome 10"/>
</dbReference>
<reference evidence="14" key="1">
    <citation type="submission" date="2021-01" db="EMBL/GenBank/DDBJ databases">
        <authorList>
            <person name="Zahm M."/>
            <person name="Roques C."/>
            <person name="Cabau C."/>
            <person name="Klopp C."/>
            <person name="Donnadieu C."/>
            <person name="Jouanno E."/>
            <person name="Lampietro C."/>
            <person name="Louis A."/>
            <person name="Herpin A."/>
            <person name="Echchiki A."/>
            <person name="Berthelot C."/>
            <person name="Parey E."/>
            <person name="Roest-Crollius H."/>
            <person name="Braasch I."/>
            <person name="Postlethwait J."/>
            <person name="Bobe J."/>
            <person name="Montfort J."/>
            <person name="Bouchez O."/>
            <person name="Begum T."/>
            <person name="Mejri S."/>
            <person name="Adams A."/>
            <person name="Chen W.-J."/>
            <person name="Guiguen Y."/>
        </authorList>
    </citation>
    <scope>NUCLEOTIDE SEQUENCE</scope>
    <source>
        <strain evidence="14">YG-15Mar2019-1</strain>
        <tissue evidence="14">Brain</tissue>
    </source>
</reference>
<evidence type="ECO:0000313" key="14">
    <source>
        <dbReference type="EMBL" id="KAG7469772.1"/>
    </source>
</evidence>
<keyword evidence="8 12" id="KW-0325">Glycoprotein</keyword>
<evidence type="ECO:0000256" key="12">
    <source>
        <dbReference type="PIRSR" id="PIRSR602640-4"/>
    </source>
</evidence>
<feature type="binding site" evidence="10">
    <location>
        <position position="169"/>
    </location>
    <ligand>
        <name>Ca(2+)</name>
        <dbReference type="ChEBI" id="CHEBI:29108"/>
        <label>2</label>
    </ligand>
</feature>
<comment type="catalytic activity">
    <reaction evidence="1 13">
        <text>a phenyl acetate + H2O = a phenol + acetate + H(+)</text>
        <dbReference type="Rhea" id="RHEA:17309"/>
        <dbReference type="ChEBI" id="CHEBI:15377"/>
        <dbReference type="ChEBI" id="CHEBI:15378"/>
        <dbReference type="ChEBI" id="CHEBI:30089"/>
        <dbReference type="ChEBI" id="CHEBI:33853"/>
        <dbReference type="ChEBI" id="CHEBI:140310"/>
        <dbReference type="EC" id="3.1.1.2"/>
    </reaction>
</comment>
<feature type="binding site" evidence="10">
    <location>
        <position position="168"/>
    </location>
    <ligand>
        <name>Ca(2+)</name>
        <dbReference type="ChEBI" id="CHEBI:29108"/>
        <label>1</label>
        <note>catalytic</note>
    </ligand>
</feature>
<dbReference type="AlphaFoldDB" id="A0A9D3TC23"/>
<feature type="binding site" evidence="10">
    <location>
        <position position="224"/>
    </location>
    <ligand>
        <name>Ca(2+)</name>
        <dbReference type="ChEBI" id="CHEBI:29108"/>
        <label>1</label>
        <note>catalytic</note>
    </ligand>
</feature>
<dbReference type="PRINTS" id="PR01785">
    <property type="entry name" value="PARAOXONASE"/>
</dbReference>
<dbReference type="EMBL" id="JAFDVH010000010">
    <property type="protein sequence ID" value="KAG7469772.1"/>
    <property type="molecule type" value="Genomic_DNA"/>
</dbReference>
<comment type="cofactor">
    <cofactor evidence="10 13">
        <name>Ca(2+)</name>
        <dbReference type="ChEBI" id="CHEBI:29108"/>
    </cofactor>
    <text evidence="10 13">Binds 2 calcium ions per subunit.</text>
</comment>
<dbReference type="GO" id="GO:0004064">
    <property type="term" value="F:arylesterase activity"/>
    <property type="evidence" value="ECO:0007669"/>
    <property type="project" value="UniProtKB-UniRule"/>
</dbReference>
<dbReference type="FunFam" id="2.120.10.30:FF:000023">
    <property type="entry name" value="Serum paraoxonase/arylesterase 2"/>
    <property type="match status" value="1"/>
</dbReference>
<keyword evidence="3 10" id="KW-0479">Metal-binding</keyword>
<evidence type="ECO:0000256" key="6">
    <source>
        <dbReference type="ARBA" id="ARBA00022837"/>
    </source>
</evidence>
<evidence type="ECO:0000313" key="15">
    <source>
        <dbReference type="Proteomes" id="UP001046870"/>
    </source>
</evidence>
<feature type="binding site" evidence="10">
    <location>
        <position position="116"/>
    </location>
    <ligand>
        <name>Ca(2+)</name>
        <dbReference type="ChEBI" id="CHEBI:29108"/>
        <label>1</label>
        <note>catalytic</note>
    </ligand>
</feature>
<feature type="binding site" evidence="10">
    <location>
        <position position="54"/>
    </location>
    <ligand>
        <name>Ca(2+)</name>
        <dbReference type="ChEBI" id="CHEBI:29108"/>
        <label>2</label>
    </ligand>
</feature>
<accession>A0A9D3TC23</accession>
<feature type="active site" description="Proton acceptor" evidence="9">
    <location>
        <position position="114"/>
    </location>
</feature>
<keyword evidence="5 13" id="KW-0378">Hydrolase</keyword>
<dbReference type="PANTHER" id="PTHR11799">
    <property type="entry name" value="PARAOXONASE"/>
    <property type="match status" value="1"/>
</dbReference>
<comment type="caution">
    <text evidence="14">The sequence shown here is derived from an EMBL/GenBank/DDBJ whole genome shotgun (WGS) entry which is preliminary data.</text>
</comment>
<evidence type="ECO:0000256" key="4">
    <source>
        <dbReference type="ARBA" id="ARBA00022729"/>
    </source>
</evidence>
<feature type="binding site" evidence="10">
    <location>
        <position position="55"/>
    </location>
    <ligand>
        <name>Ca(2+)</name>
        <dbReference type="ChEBI" id="CHEBI:29108"/>
        <label>1</label>
        <note>catalytic</note>
    </ligand>
</feature>
<gene>
    <name evidence="14" type="ORF">MATL_G00132330</name>
</gene>
<evidence type="ECO:0000256" key="7">
    <source>
        <dbReference type="ARBA" id="ARBA00023157"/>
    </source>
</evidence>
<name>A0A9D3TC23_MEGAT</name>
<evidence type="ECO:0000256" key="9">
    <source>
        <dbReference type="PIRSR" id="PIRSR602640-1"/>
    </source>
</evidence>
<dbReference type="InterPro" id="IPR051288">
    <property type="entry name" value="Serum_paraoxonase/arylesterase"/>
</dbReference>
<comment type="PTM">
    <text evidence="12">Glycosylated.</text>
</comment>
<proteinExistence type="inferred from homology"/>
<comment type="similarity">
    <text evidence="2 13">Belongs to the paraoxonase family.</text>
</comment>
<keyword evidence="4" id="KW-0732">Signal</keyword>
<dbReference type="SUPFAM" id="SSF63829">
    <property type="entry name" value="Calcium-dependent phosphotriesterase"/>
    <property type="match status" value="1"/>
</dbReference>
<evidence type="ECO:0000256" key="13">
    <source>
        <dbReference type="RuleBase" id="RU368025"/>
    </source>
</evidence>
<dbReference type="InterPro" id="IPR011042">
    <property type="entry name" value="6-blade_b-propeller_TolB-like"/>
</dbReference>
<dbReference type="EC" id="3.1.1.2" evidence="13"/>
<evidence type="ECO:0000256" key="3">
    <source>
        <dbReference type="ARBA" id="ARBA00022723"/>
    </source>
</evidence>
<keyword evidence="6 10" id="KW-0106">Calcium</keyword>
<dbReference type="Pfam" id="PF01731">
    <property type="entry name" value="Arylesterase"/>
    <property type="match status" value="1"/>
</dbReference>
<keyword evidence="15" id="KW-1185">Reference proteome</keyword>
<evidence type="ECO:0000256" key="10">
    <source>
        <dbReference type="PIRSR" id="PIRSR602640-2"/>
    </source>
</evidence>
<dbReference type="Gene3D" id="2.120.10.30">
    <property type="entry name" value="TolB, C-terminal domain"/>
    <property type="match status" value="1"/>
</dbReference>
<feature type="glycosylation site" description="N-linked (GlcNAc...) asparagine" evidence="12">
    <location>
        <position position="253"/>
    </location>
</feature>